<feature type="domain" description="F-box/LRR-repeat protein 15/At3g58940/PEG3-like LRR" evidence="3">
    <location>
        <begin position="157"/>
        <end position="373"/>
    </location>
</feature>
<dbReference type="InterPro" id="IPR055411">
    <property type="entry name" value="LRR_FXL15/At3g58940/PEG3-like"/>
</dbReference>
<evidence type="ECO:0008006" key="6">
    <source>
        <dbReference type="Google" id="ProtNLM"/>
    </source>
</evidence>
<accession>A0A3B6C9C6</accession>
<evidence type="ECO:0000313" key="4">
    <source>
        <dbReference type="EnsemblPlants" id="TraesCS2B02G309300.3"/>
    </source>
</evidence>
<dbReference type="InterPro" id="IPR036047">
    <property type="entry name" value="F-box-like_dom_sf"/>
</dbReference>
<dbReference type="EnsemblPlants" id="TraesCS2B02G309300.3">
    <property type="protein sequence ID" value="TraesCS2B02G309300.3"/>
    <property type="gene ID" value="TraesCS2B02G309300"/>
</dbReference>
<organism evidence="4">
    <name type="scientific">Triticum aestivum</name>
    <name type="common">Wheat</name>
    <dbReference type="NCBI Taxonomy" id="4565"/>
    <lineage>
        <taxon>Eukaryota</taxon>
        <taxon>Viridiplantae</taxon>
        <taxon>Streptophyta</taxon>
        <taxon>Embryophyta</taxon>
        <taxon>Tracheophyta</taxon>
        <taxon>Spermatophyta</taxon>
        <taxon>Magnoliopsida</taxon>
        <taxon>Liliopsida</taxon>
        <taxon>Poales</taxon>
        <taxon>Poaceae</taxon>
        <taxon>BOP clade</taxon>
        <taxon>Pooideae</taxon>
        <taxon>Triticodae</taxon>
        <taxon>Triticeae</taxon>
        <taxon>Triticinae</taxon>
        <taxon>Triticum</taxon>
    </lineage>
</organism>
<reference evidence="4" key="2">
    <citation type="submission" date="2018-10" db="UniProtKB">
        <authorList>
            <consortium name="EnsemblPlants"/>
        </authorList>
    </citation>
    <scope>IDENTIFICATION</scope>
</reference>
<dbReference type="SUPFAM" id="SSF81383">
    <property type="entry name" value="F-box domain"/>
    <property type="match status" value="1"/>
</dbReference>
<dbReference type="SUPFAM" id="SSF52047">
    <property type="entry name" value="RNI-like"/>
    <property type="match status" value="1"/>
</dbReference>
<name>A0A3B6C9C6_WHEAT</name>
<dbReference type="Pfam" id="PF00646">
    <property type="entry name" value="F-box"/>
    <property type="match status" value="1"/>
</dbReference>
<dbReference type="Gene3D" id="3.80.10.10">
    <property type="entry name" value="Ribonuclease Inhibitor"/>
    <property type="match status" value="1"/>
</dbReference>
<feature type="region of interest" description="Disordered" evidence="1">
    <location>
        <begin position="1"/>
        <end position="24"/>
    </location>
</feature>
<evidence type="ECO:0000259" key="2">
    <source>
        <dbReference type="Pfam" id="PF00646"/>
    </source>
</evidence>
<dbReference type="Gramene" id="TraesCS2B03G0807200.2">
    <property type="protein sequence ID" value="TraesCS2B03G0807200.2.CDS"/>
    <property type="gene ID" value="TraesCS2B03G0807200"/>
</dbReference>
<feature type="domain" description="F-box" evidence="2">
    <location>
        <begin position="61"/>
        <end position="96"/>
    </location>
</feature>
<dbReference type="InterPro" id="IPR001810">
    <property type="entry name" value="F-box_dom"/>
</dbReference>
<dbReference type="AlphaFoldDB" id="A0A3B6C9C6"/>
<gene>
    <name evidence="4" type="primary">LOC123045384</name>
</gene>
<dbReference type="STRING" id="4565.A0A3B6C9C6"/>
<dbReference type="OrthoDB" id="614244at2759"/>
<dbReference type="Proteomes" id="UP000019116">
    <property type="component" value="Chromosome 2B"/>
</dbReference>
<dbReference type="Gramene" id="TraesCS2B02G309300.3">
    <property type="protein sequence ID" value="TraesCS2B02G309300.3"/>
    <property type="gene ID" value="TraesCS2B02G309300"/>
</dbReference>
<evidence type="ECO:0000259" key="3">
    <source>
        <dbReference type="Pfam" id="PF24758"/>
    </source>
</evidence>
<dbReference type="PANTHER" id="PTHR32141:SF74">
    <property type="entry name" value="OS04G0409100 PROTEIN"/>
    <property type="match status" value="1"/>
</dbReference>
<dbReference type="InterPro" id="IPR032675">
    <property type="entry name" value="LRR_dom_sf"/>
</dbReference>
<proteinExistence type="predicted"/>
<sequence length="502" mass="55121">MDYGSTKISDPPPPPQAPPERQHLRSLSLSLSKNPRYRAAANAGEMAGPLSRPRNASDDRINELPEVLLSDILSRLGTAEAARTVVLSTRFRDAWLATPLRLDDLELPVPARGNVSLIQPWTARADVVTRALASHPGPVALFRLSRTSFRGRVPAAEAWFRQLAAKCVREVSLCFSPEWCHDALADPLLGCPTLQVLALGRCHLSDAGASAAAAAALTELTLSETCISEAALQSVLSGCPALRSLVLKHVHGLQRIRVSSCRSLVLLGVWHYKQLDEITVEDAPCLERLLGNMRLNAAITITGAPKLTAFGYAVVSIPHLFHGERAPQGVNKGLRAPIHSVKILAISVKFSSKKDMEKVMSLLDSFPCLETLHFQSSDYRSGADKDYTTVSDYNQKRYPIRCVARYLKSVILECEQHNPGMLEFACFLLARAHVLQFMRIQSEMCDVPKWVTEQQNLLSQSNMASLEAEVVFEGMKQRKDFTTEGVNALSDPFDGGINILGH</sequence>
<evidence type="ECO:0000313" key="5">
    <source>
        <dbReference type="Proteomes" id="UP000019116"/>
    </source>
</evidence>
<reference evidence="4" key="1">
    <citation type="submission" date="2018-08" db="EMBL/GenBank/DDBJ databases">
        <authorList>
            <person name="Rossello M."/>
        </authorList>
    </citation>
    <scope>NUCLEOTIDE SEQUENCE [LARGE SCALE GENOMIC DNA]</scope>
    <source>
        <strain evidence="4">cv. Chinese Spring</strain>
    </source>
</reference>
<dbReference type="PANTHER" id="PTHR32141">
    <property type="match status" value="1"/>
</dbReference>
<keyword evidence="5" id="KW-1185">Reference proteome</keyword>
<dbReference type="Pfam" id="PF24758">
    <property type="entry name" value="LRR_At5g56370"/>
    <property type="match status" value="1"/>
</dbReference>
<protein>
    <recommendedName>
        <fullName evidence="6">F-box domain-containing protein</fullName>
    </recommendedName>
</protein>
<dbReference type="InterPro" id="IPR055302">
    <property type="entry name" value="F-box_dom-containing"/>
</dbReference>
<evidence type="ECO:0000256" key="1">
    <source>
        <dbReference type="SAM" id="MobiDB-lite"/>
    </source>
</evidence>